<dbReference type="InterPro" id="IPR051044">
    <property type="entry name" value="MAG_DAG_Lipase"/>
</dbReference>
<reference evidence="2 3" key="1">
    <citation type="submission" date="2017-08" db="EMBL/GenBank/DDBJ databases">
        <title>Fine stratification of microbial communities through a metagenomic profile of the photic zone.</title>
        <authorList>
            <person name="Haro-Moreno J.M."/>
            <person name="Lopez-Perez M."/>
            <person name="De La Torre J."/>
            <person name="Picazo A."/>
            <person name="Camacho A."/>
            <person name="Rodriguez-Valera F."/>
        </authorList>
    </citation>
    <scope>NUCLEOTIDE SEQUENCE [LARGE SCALE GENOMIC DNA]</scope>
    <source>
        <strain evidence="2">MED-G28</strain>
    </source>
</reference>
<dbReference type="SUPFAM" id="SSF53474">
    <property type="entry name" value="alpha/beta-Hydrolases"/>
    <property type="match status" value="1"/>
</dbReference>
<evidence type="ECO:0000313" key="2">
    <source>
        <dbReference type="EMBL" id="PDH34816.1"/>
    </source>
</evidence>
<accession>A0A2A5WFB4</accession>
<sequence length="318" mass="36319">MFSRDDAAELRANLSPIEFAGPSNLSSLAIAYRDHYGLRFNQNSHLESHRIGIIESSGFQLVCQYFSVSIKRQRGTVFLVHGYFDHAGLYGNLIKHCLMHGLAVAVFDLPGHGLSSGKLSSIESFNQYSEAFLSCVNEAEKQLINKPWFAIGQSMGAAVLINCIIEKTFPLQDFEHIILLAPLLYPRKRNAMRFLFPLVRCFFSSMKRNFSTNSHDQEFLNFLRASDSLQSSRLPVDWLLAMVDYQKRFATFPTEVQKLSIIQGTADKTVDWKYNIRKIEEKFEGSKVYLVDGGMHHLVNESRGYRERVFSLINQLLD</sequence>
<dbReference type="Proteomes" id="UP000219329">
    <property type="component" value="Unassembled WGS sequence"/>
</dbReference>
<protein>
    <submittedName>
        <fullName evidence="2">Lysophospholipase</fullName>
    </submittedName>
</protein>
<comment type="caution">
    <text evidence="2">The sequence shown here is derived from an EMBL/GenBank/DDBJ whole genome shotgun (WGS) entry which is preliminary data.</text>
</comment>
<dbReference type="Gene3D" id="3.40.50.1820">
    <property type="entry name" value="alpha/beta hydrolase"/>
    <property type="match status" value="1"/>
</dbReference>
<name>A0A2A5WFB4_9GAMM</name>
<feature type="domain" description="Serine aminopeptidase S33" evidence="1">
    <location>
        <begin position="73"/>
        <end position="302"/>
    </location>
</feature>
<dbReference type="AlphaFoldDB" id="A0A2A5WFB4"/>
<evidence type="ECO:0000259" key="1">
    <source>
        <dbReference type="Pfam" id="PF12146"/>
    </source>
</evidence>
<evidence type="ECO:0000313" key="3">
    <source>
        <dbReference type="Proteomes" id="UP000219329"/>
    </source>
</evidence>
<dbReference type="InterPro" id="IPR029058">
    <property type="entry name" value="AB_hydrolase_fold"/>
</dbReference>
<dbReference type="Pfam" id="PF12146">
    <property type="entry name" value="Hydrolase_4"/>
    <property type="match status" value="1"/>
</dbReference>
<dbReference type="PANTHER" id="PTHR11614">
    <property type="entry name" value="PHOSPHOLIPASE-RELATED"/>
    <property type="match status" value="1"/>
</dbReference>
<gene>
    <name evidence="2" type="ORF">CNF02_01985</name>
</gene>
<dbReference type="EMBL" id="NTJZ01000002">
    <property type="protein sequence ID" value="PDH34816.1"/>
    <property type="molecule type" value="Genomic_DNA"/>
</dbReference>
<proteinExistence type="predicted"/>
<dbReference type="InterPro" id="IPR022742">
    <property type="entry name" value="Hydrolase_4"/>
</dbReference>
<organism evidence="2 3">
    <name type="scientific">OM182 bacterium MED-G28</name>
    <dbReference type="NCBI Taxonomy" id="1986256"/>
    <lineage>
        <taxon>Bacteria</taxon>
        <taxon>Pseudomonadati</taxon>
        <taxon>Pseudomonadota</taxon>
        <taxon>Gammaproteobacteria</taxon>
        <taxon>OMG group</taxon>
        <taxon>OM182 clade</taxon>
    </lineage>
</organism>